<feature type="repeat" description="ANK" evidence="3">
    <location>
        <begin position="1109"/>
        <end position="1141"/>
    </location>
</feature>
<dbReference type="eggNOG" id="KOG0502">
    <property type="taxonomic scope" value="Eukaryota"/>
</dbReference>
<dbReference type="InterPro" id="IPR036770">
    <property type="entry name" value="Ankyrin_rpt-contain_sf"/>
</dbReference>
<dbReference type="PROSITE" id="PS50088">
    <property type="entry name" value="ANK_REPEAT"/>
    <property type="match status" value="3"/>
</dbReference>
<feature type="region of interest" description="Disordered" evidence="4">
    <location>
        <begin position="673"/>
        <end position="712"/>
    </location>
</feature>
<dbReference type="EMBL" id="KE148147">
    <property type="protein sequence ID" value="EPE09502.1"/>
    <property type="molecule type" value="Genomic_DNA"/>
</dbReference>
<organism evidence="5 6">
    <name type="scientific">Ophiostoma piceae (strain UAMH 11346)</name>
    <name type="common">Sap stain fungus</name>
    <dbReference type="NCBI Taxonomy" id="1262450"/>
    <lineage>
        <taxon>Eukaryota</taxon>
        <taxon>Fungi</taxon>
        <taxon>Dikarya</taxon>
        <taxon>Ascomycota</taxon>
        <taxon>Pezizomycotina</taxon>
        <taxon>Sordariomycetes</taxon>
        <taxon>Sordariomycetidae</taxon>
        <taxon>Ophiostomatales</taxon>
        <taxon>Ophiostomataceae</taxon>
        <taxon>Ophiostoma</taxon>
    </lineage>
</organism>
<dbReference type="Gene3D" id="1.25.40.20">
    <property type="entry name" value="Ankyrin repeat-containing domain"/>
    <property type="match status" value="1"/>
</dbReference>
<feature type="compositionally biased region" description="Low complexity" evidence="4">
    <location>
        <begin position="412"/>
        <end position="428"/>
    </location>
</feature>
<dbReference type="Pfam" id="PF12796">
    <property type="entry name" value="Ank_2"/>
    <property type="match status" value="2"/>
</dbReference>
<evidence type="ECO:0000256" key="3">
    <source>
        <dbReference type="PROSITE-ProRule" id="PRU00023"/>
    </source>
</evidence>
<gene>
    <name evidence="5" type="ORF">F503_07278</name>
</gene>
<feature type="region of interest" description="Disordered" evidence="4">
    <location>
        <begin position="39"/>
        <end position="84"/>
    </location>
</feature>
<dbReference type="PROSITE" id="PS50297">
    <property type="entry name" value="ANK_REP_REGION"/>
    <property type="match status" value="2"/>
</dbReference>
<evidence type="ECO:0000256" key="2">
    <source>
        <dbReference type="ARBA" id="ARBA00023043"/>
    </source>
</evidence>
<evidence type="ECO:0000313" key="5">
    <source>
        <dbReference type="EMBL" id="EPE09502.1"/>
    </source>
</evidence>
<dbReference type="HOGENOM" id="CLU_270958_0_0_1"/>
<dbReference type="OrthoDB" id="341259at2759"/>
<feature type="compositionally biased region" description="Acidic residues" evidence="4">
    <location>
        <begin position="684"/>
        <end position="712"/>
    </location>
</feature>
<evidence type="ECO:0000256" key="4">
    <source>
        <dbReference type="SAM" id="MobiDB-lite"/>
    </source>
</evidence>
<dbReference type="VEuPathDB" id="FungiDB:F503_07278"/>
<reference evidence="5 6" key="1">
    <citation type="journal article" date="2013" name="BMC Genomics">
        <title>The genome and transcriptome of the pine saprophyte Ophiostoma piceae, and a comparison with the bark beetle-associated pine pathogen Grosmannia clavigera.</title>
        <authorList>
            <person name="Haridas S."/>
            <person name="Wang Y."/>
            <person name="Lim L."/>
            <person name="Massoumi Alamouti S."/>
            <person name="Jackman S."/>
            <person name="Docking R."/>
            <person name="Robertson G."/>
            <person name="Birol I."/>
            <person name="Bohlmann J."/>
            <person name="Breuil C."/>
        </authorList>
    </citation>
    <scope>NUCLEOTIDE SEQUENCE [LARGE SCALE GENOMIC DNA]</scope>
    <source>
        <strain evidence="5 6">UAMH 11346</strain>
    </source>
</reference>
<dbReference type="PANTHER" id="PTHR24198">
    <property type="entry name" value="ANKYRIN REPEAT AND PROTEIN KINASE DOMAIN-CONTAINING PROTEIN"/>
    <property type="match status" value="1"/>
</dbReference>
<evidence type="ECO:0000313" key="6">
    <source>
        <dbReference type="Proteomes" id="UP000016923"/>
    </source>
</evidence>
<dbReference type="Proteomes" id="UP000016923">
    <property type="component" value="Unassembled WGS sequence"/>
</dbReference>
<feature type="compositionally biased region" description="Basic and acidic residues" evidence="4">
    <location>
        <begin position="56"/>
        <end position="70"/>
    </location>
</feature>
<accession>S3C9H4</accession>
<keyword evidence="2 3" id="KW-0040">ANK repeat</keyword>
<evidence type="ECO:0000256" key="1">
    <source>
        <dbReference type="ARBA" id="ARBA00022737"/>
    </source>
</evidence>
<dbReference type="SUPFAM" id="SSF48403">
    <property type="entry name" value="Ankyrin repeat"/>
    <property type="match status" value="1"/>
</dbReference>
<keyword evidence="1" id="KW-0677">Repeat</keyword>
<dbReference type="InterPro" id="IPR002110">
    <property type="entry name" value="Ankyrin_rpt"/>
</dbReference>
<protein>
    <submittedName>
        <fullName evidence="5">Ankyrin repeat containing protein</fullName>
    </submittedName>
</protein>
<sequence length="1199" mass="133096">MVAFIEVSEEQLAQAPPDVRAYLTQLRSDFIVKVNANARLTPPSSQPGPAFASGLGDKDKHAEKEKEVAKPDTVPPTASTEHHLDGLKDSLDQIHSLLVNRQQSWPRVAAEKATAVVGTLHAIQGPSAAVSSASASIRESTPTGLPVRSKTDLTNLGDLIDSEPVFFAASSPSSSDGDTPPASPPAIKVQGIHMPPMVAKSVRPVALPDFTGSDSAILEELVQFGTKHWPEKNLGQFRPGEAVSWPMFNELVQHMVLYDLEGHNYIHRASTLAMHGQPHKLRGIVWPQYIGSEDTASGGETSKRHFTIAVVDLQKRSFTSWGMGNHQHSEGKAGYENSLGYSLVGFKFQLPDFSGGMSAIRCIEAVHEYCTGSCSQVTDSIAVRLAFLKRLLFKLVETNRTGISTPSVTLLSPRRPSVSSHTSRVTHTSSHKRHAEDLTDQADAGKPPLKKKVVSPPTELLVQEITNDRAMDRMRQHLRNWKNDAHDLQWDKQGNWAEQTSDILNIADSLDVKLSVTRKVVAMILRTHALRILYKRARDEQDIDDNAADPQLPTAVLDKVYPQVRQNKTAAASRRWLTLTRKLEKLSDYLPFIPHGTGTPVTFREYERLSNENIQQLLTHLANDSVGRRVARAGRAFRNHVLYRSNQTYVWETMSNDDLRKLSNNDLLSMIPQKTRRPAKPNEFDDSDDEDYYSCQLDDDDEDEDEDEDDQIEEVVRQSMPGAVGQTMMFNTDLLQPASSTAGASEDWDVLSSTASSHVSRRYSSAQDGSSTAIIMATISTHNHHHHHQQPYHSHIHGHSHSHSHSLGSFLDLNDVTTDLAMDWVGLPQTDGDYLSDYPDYPAVLEDPTFQEIPPPLHQPPMPITMLDSSEAITFALKGNIPGLARLFSEGRVSPMHVSQTRGFTLMRWALYGGMHNYKTVQFLISKGAPIDDESYAHAWDFQMRNKCSTDEKYELQCITEYKNRDWVDEQGFPEIHQIVFGTLSHPLEDYVRENPFSVQLRDSLGRTAMDWAVARKQLHDMHTLIRYGASVNTMDNEGRTTLQHAIDSHSIETLRVVLEAGADPNCQIPSRFHRSSAVTSASLAGDVAPGMVALLIQYDARINALNPEGQTALERAALTDNLACAQVLIANGADMDHVSGTGITPMQAAVKHNSHAVLSYFVSLASENRGFGPDHLIEYVLKYGDATTQKIFIPYEVV</sequence>
<keyword evidence="6" id="KW-1185">Reference proteome</keyword>
<dbReference type="AlphaFoldDB" id="S3C9H4"/>
<feature type="repeat" description="ANK" evidence="3">
    <location>
        <begin position="1005"/>
        <end position="1037"/>
    </location>
</feature>
<name>S3C9H4_OPHP1</name>
<dbReference type="SMART" id="SM00248">
    <property type="entry name" value="ANK"/>
    <property type="match status" value="6"/>
</dbReference>
<proteinExistence type="predicted"/>
<feature type="region of interest" description="Disordered" evidence="4">
    <location>
        <begin position="407"/>
        <end position="455"/>
    </location>
</feature>
<feature type="repeat" description="ANK" evidence="3">
    <location>
        <begin position="1038"/>
        <end position="1066"/>
    </location>
</feature>
<dbReference type="PANTHER" id="PTHR24198:SF165">
    <property type="entry name" value="ANKYRIN REPEAT-CONTAINING PROTEIN-RELATED"/>
    <property type="match status" value="1"/>
</dbReference>